<evidence type="ECO:0008006" key="6">
    <source>
        <dbReference type="Google" id="ProtNLM"/>
    </source>
</evidence>
<keyword evidence="1" id="KW-0812">Transmembrane</keyword>
<dbReference type="SMART" id="SM00710">
    <property type="entry name" value="PbH1"/>
    <property type="match status" value="8"/>
</dbReference>
<evidence type="ECO:0000256" key="1">
    <source>
        <dbReference type="SAM" id="Phobius"/>
    </source>
</evidence>
<dbReference type="InterPro" id="IPR039448">
    <property type="entry name" value="Beta_helix"/>
</dbReference>
<evidence type="ECO:0000313" key="4">
    <source>
        <dbReference type="EMBL" id="CAG7645244.1"/>
    </source>
</evidence>
<keyword evidence="1" id="KW-0472">Membrane</keyword>
<dbReference type="RefSeq" id="WP_218099776.1">
    <property type="nucleotide sequence ID" value="NZ_CAJVCE010000009.1"/>
</dbReference>
<dbReference type="Pfam" id="PF13229">
    <property type="entry name" value="Beta_helix"/>
    <property type="match status" value="1"/>
</dbReference>
<feature type="domain" description="Rhamnogalacturonase A/B/Epimerase-like pectate lyase" evidence="2">
    <location>
        <begin position="70"/>
        <end position="126"/>
    </location>
</feature>
<name>A0ABN7TLB5_9BACL</name>
<keyword evidence="1" id="KW-1133">Transmembrane helix</keyword>
<organism evidence="4 5">
    <name type="scientific">Paenibacillus allorhizosphaerae</name>
    <dbReference type="NCBI Taxonomy" id="2849866"/>
    <lineage>
        <taxon>Bacteria</taxon>
        <taxon>Bacillati</taxon>
        <taxon>Bacillota</taxon>
        <taxon>Bacilli</taxon>
        <taxon>Bacillales</taxon>
        <taxon>Paenibacillaceae</taxon>
        <taxon>Paenibacillus</taxon>
    </lineage>
</organism>
<dbReference type="InterPro" id="IPR051801">
    <property type="entry name" value="GH28_Enzymes"/>
</dbReference>
<dbReference type="InterPro" id="IPR006626">
    <property type="entry name" value="PbH1"/>
</dbReference>
<gene>
    <name evidence="4" type="ORF">PAECIP111802_03466</name>
</gene>
<accession>A0ABN7TLB5</accession>
<dbReference type="EMBL" id="CAJVCE010000009">
    <property type="protein sequence ID" value="CAG7645244.1"/>
    <property type="molecule type" value="Genomic_DNA"/>
</dbReference>
<sequence length="608" mass="65161">MQQKPQGVDHRISRRKLLASLGKIGAFGAVATAGAISMYSDSLASPSVTQSVYKEDPEEGPGGKGKPQVYNVAHFGAKGDGVQDDTEAFERALQAIKDNGCGTMYVPNGAYVITRTLRLYKNTTIWMEDRAVLKKLGNPDSNLKLFVNGQLGNANYAVGYKGEGNLTIIGGTIDLCADVNLPTDPSRGFMAFAIGHADGIHMERVTFINGHNGHIIEFNSSRNIKLLHCRFQDQRITTSGQFEMVQFDFASSESFPSFGAYDDTPCRDVLVEGCTFVNGHRGVGTHGSKFGADGKQVFHENIRIVNNHFEDLQDIAIKPESYDNAVISGNTIARVGGHGIAAYSCRSMIISNNVLQSTGFHGIVVTRKTAKGFDEPSTQVVVCHNVISDVKNSGLRIIGGDNIQLADNSVANAKREGIYVSTTNHLVAKNNVLRGLSQEGDGRYSAILLDGCAIADVSHNRISNEGYTPAYSYMVYVKQSSSGVVIDGNSGEAGRSGKIGNEATGTVITSASYERFLTGTLNATSGIIELNDDIRNYSSVIVATGAVTGGDLRHEIARGWSASGFRPGTDYINVSTSKGKFVAAIVEGRQIQIMSASDPLRYIIGIQG</sequence>
<dbReference type="InterPro" id="IPR024535">
    <property type="entry name" value="RHGA/B-epi-like_pectate_lyase"/>
</dbReference>
<evidence type="ECO:0000259" key="3">
    <source>
        <dbReference type="Pfam" id="PF13229"/>
    </source>
</evidence>
<proteinExistence type="predicted"/>
<comment type="caution">
    <text evidence="4">The sequence shown here is derived from an EMBL/GenBank/DDBJ whole genome shotgun (WGS) entry which is preliminary data.</text>
</comment>
<feature type="domain" description="Right handed beta helix" evidence="3">
    <location>
        <begin position="322"/>
        <end position="489"/>
    </location>
</feature>
<dbReference type="Pfam" id="PF12708">
    <property type="entry name" value="Pect-lyase_RHGA_epim"/>
    <property type="match status" value="1"/>
</dbReference>
<feature type="transmembrane region" description="Helical" evidence="1">
    <location>
        <begin position="21"/>
        <end position="40"/>
    </location>
</feature>
<protein>
    <recommendedName>
        <fullName evidence="6">Pectate lyase superfamily protein domain-containing protein</fullName>
    </recommendedName>
</protein>
<evidence type="ECO:0000259" key="2">
    <source>
        <dbReference type="Pfam" id="PF12708"/>
    </source>
</evidence>
<evidence type="ECO:0000313" key="5">
    <source>
        <dbReference type="Proteomes" id="UP000730618"/>
    </source>
</evidence>
<reference evidence="4 5" key="1">
    <citation type="submission" date="2021-06" db="EMBL/GenBank/DDBJ databases">
        <authorList>
            <person name="Criscuolo A."/>
        </authorList>
    </citation>
    <scope>NUCLEOTIDE SEQUENCE [LARGE SCALE GENOMIC DNA]</scope>
    <source>
        <strain evidence="5">CIP 111802</strain>
    </source>
</reference>
<keyword evidence="5" id="KW-1185">Reference proteome</keyword>
<dbReference type="Proteomes" id="UP000730618">
    <property type="component" value="Unassembled WGS sequence"/>
</dbReference>
<dbReference type="PANTHER" id="PTHR31339">
    <property type="entry name" value="PECTIN LYASE-RELATED"/>
    <property type="match status" value="1"/>
</dbReference>
<dbReference type="PANTHER" id="PTHR31339:SF9">
    <property type="entry name" value="PLASMIN AND FIBRONECTIN-BINDING PROTEIN A"/>
    <property type="match status" value="1"/>
</dbReference>